<reference evidence="2 3" key="1">
    <citation type="submission" date="2022-06" db="EMBL/GenBank/DDBJ databases">
        <authorList>
            <person name="Xuan X."/>
        </authorList>
    </citation>
    <scope>NUCLEOTIDE SEQUENCE [LARGE SCALE GENOMIC DNA]</scope>
    <source>
        <strain evidence="2 3">2V75</strain>
    </source>
</reference>
<name>A0ABT1AWR8_9FLAO</name>
<keyword evidence="3" id="KW-1185">Reference proteome</keyword>
<keyword evidence="1" id="KW-0732">Signal</keyword>
<organism evidence="2 3">
    <name type="scientific">Robiginitalea marina</name>
    <dbReference type="NCBI Taxonomy" id="2954105"/>
    <lineage>
        <taxon>Bacteria</taxon>
        <taxon>Pseudomonadati</taxon>
        <taxon>Bacteroidota</taxon>
        <taxon>Flavobacteriia</taxon>
        <taxon>Flavobacteriales</taxon>
        <taxon>Flavobacteriaceae</taxon>
        <taxon>Robiginitalea</taxon>
    </lineage>
</organism>
<feature type="chain" id="PRO_5045446064" description="Periplasmic heavy metal sensor" evidence="1">
    <location>
        <begin position="21"/>
        <end position="147"/>
    </location>
</feature>
<dbReference type="EMBL" id="JAMXIB010000002">
    <property type="protein sequence ID" value="MCO5724047.1"/>
    <property type="molecule type" value="Genomic_DNA"/>
</dbReference>
<comment type="caution">
    <text evidence="2">The sequence shown here is derived from an EMBL/GenBank/DDBJ whole genome shotgun (WGS) entry which is preliminary data.</text>
</comment>
<evidence type="ECO:0000313" key="2">
    <source>
        <dbReference type="EMBL" id="MCO5724047.1"/>
    </source>
</evidence>
<proteinExistence type="predicted"/>
<protein>
    <recommendedName>
        <fullName evidence="4">Periplasmic heavy metal sensor</fullName>
    </recommendedName>
</protein>
<sequence>MKAGRFLHVLFVFFAMNAFAQEDCALGLGGADPNQIIEAFELDPVQQEKLLSWVEALKEENAPLQQKLDSLLAAHPQKTPEDLTALGQKYEVIKGRMVGNSARYDRLLLGILRPSQYRVYESLCRQVGRLPLEPVTREMLEAPEEKH</sequence>
<evidence type="ECO:0008006" key="4">
    <source>
        <dbReference type="Google" id="ProtNLM"/>
    </source>
</evidence>
<accession>A0ABT1AWR8</accession>
<dbReference type="RefSeq" id="WP_252740419.1">
    <property type="nucleotide sequence ID" value="NZ_JAMXIB010000002.1"/>
</dbReference>
<evidence type="ECO:0000256" key="1">
    <source>
        <dbReference type="SAM" id="SignalP"/>
    </source>
</evidence>
<dbReference type="Proteomes" id="UP001206312">
    <property type="component" value="Unassembled WGS sequence"/>
</dbReference>
<evidence type="ECO:0000313" key="3">
    <source>
        <dbReference type="Proteomes" id="UP001206312"/>
    </source>
</evidence>
<feature type="signal peptide" evidence="1">
    <location>
        <begin position="1"/>
        <end position="20"/>
    </location>
</feature>
<gene>
    <name evidence="2" type="ORF">NG653_04210</name>
</gene>